<sequence>MQKAKPEIENFIKVLLECRQLEIQDYDDEYEPEKKWIELLHDTDQSIKHLMDHRLYIRESKEILKIVNHLASCLHFPMQKPDTIKQLLQQKQYLLSIYYERWNAANYLICEYTRLKIELESDLYKDLFDLNLEPIDLSIDRINEMKKIIFKLNEEQNKRIIKLQSLVTTVKNDYSKIKNYLPEDIAIRLSNLKYFKKVITSPYSLDCPIIVQDKILKELYELSLDMEKHYSAISIQVEKLTGEIKSYWKELGMSEQELSINYENLNQYQQMRDELYEQWKVKMHDRIANLLHQVEVLWGKCSTSKEHQTNIINQITPYTLNSVKILEYELACLESQYKATKSIMDLVDKRQDLLSRIKQFEVTASDPKRLFKPSFQLLEEEKFRKTCFPTLLKLENELKSSIELYQQNGNEFRYKDFTLSSLNQEIALRFINTSVFVMKSPRKSLSMENLSPRKSASMENLRKYTPKKV</sequence>
<dbReference type="EMBL" id="JADGKB010000007">
    <property type="protein sequence ID" value="KAJ3261136.1"/>
    <property type="molecule type" value="Genomic_DNA"/>
</dbReference>
<dbReference type="GO" id="GO:0005737">
    <property type="term" value="C:cytoplasm"/>
    <property type="evidence" value="ECO:0007669"/>
    <property type="project" value="TreeGrafter"/>
</dbReference>
<evidence type="ECO:0000313" key="2">
    <source>
        <dbReference type="EMBL" id="KAJ3261136.1"/>
    </source>
</evidence>
<dbReference type="GO" id="GO:0051256">
    <property type="term" value="P:mitotic spindle midzone assembly"/>
    <property type="evidence" value="ECO:0007669"/>
    <property type="project" value="TreeGrafter"/>
</dbReference>
<dbReference type="PANTHER" id="PTHR19321">
    <property type="entry name" value="PROTEIN REGULATOR OF CYTOKINESIS 1 PRC1-RELATED"/>
    <property type="match status" value="1"/>
</dbReference>
<dbReference type="Gene3D" id="1.20.58.1520">
    <property type="match status" value="1"/>
</dbReference>
<evidence type="ECO:0000313" key="3">
    <source>
        <dbReference type="Proteomes" id="UP001210925"/>
    </source>
</evidence>
<gene>
    <name evidence="2" type="ORF">HK103_006445</name>
</gene>
<dbReference type="PANTHER" id="PTHR19321:SF41">
    <property type="entry name" value="FASCETTO-RELATED"/>
    <property type="match status" value="1"/>
</dbReference>
<organism evidence="2 3">
    <name type="scientific">Boothiomyces macroporosus</name>
    <dbReference type="NCBI Taxonomy" id="261099"/>
    <lineage>
        <taxon>Eukaryota</taxon>
        <taxon>Fungi</taxon>
        <taxon>Fungi incertae sedis</taxon>
        <taxon>Chytridiomycota</taxon>
        <taxon>Chytridiomycota incertae sedis</taxon>
        <taxon>Chytridiomycetes</taxon>
        <taxon>Rhizophydiales</taxon>
        <taxon>Terramycetaceae</taxon>
        <taxon>Boothiomyces</taxon>
    </lineage>
</organism>
<dbReference type="GO" id="GO:1990023">
    <property type="term" value="C:mitotic spindle midzone"/>
    <property type="evidence" value="ECO:0007669"/>
    <property type="project" value="TreeGrafter"/>
</dbReference>
<reference evidence="2" key="1">
    <citation type="submission" date="2020-05" db="EMBL/GenBank/DDBJ databases">
        <title>Phylogenomic resolution of chytrid fungi.</title>
        <authorList>
            <person name="Stajich J.E."/>
            <person name="Amses K."/>
            <person name="Simmons R."/>
            <person name="Seto K."/>
            <person name="Myers J."/>
            <person name="Bonds A."/>
            <person name="Quandt C.A."/>
            <person name="Barry K."/>
            <person name="Liu P."/>
            <person name="Grigoriev I."/>
            <person name="Longcore J.E."/>
            <person name="James T.Y."/>
        </authorList>
    </citation>
    <scope>NUCLEOTIDE SEQUENCE</scope>
    <source>
        <strain evidence="2">PLAUS21</strain>
    </source>
</reference>
<feature type="region of interest" description="Disordered" evidence="1">
    <location>
        <begin position="447"/>
        <end position="469"/>
    </location>
</feature>
<name>A0AAD5Y6A7_9FUNG</name>
<proteinExistence type="predicted"/>
<dbReference type="AlphaFoldDB" id="A0AAD5Y6A7"/>
<accession>A0AAD5Y6A7</accession>
<evidence type="ECO:0000256" key="1">
    <source>
        <dbReference type="SAM" id="MobiDB-lite"/>
    </source>
</evidence>
<protein>
    <submittedName>
        <fullName evidence="2">Uncharacterized protein</fullName>
    </submittedName>
</protein>
<dbReference type="Pfam" id="PF03999">
    <property type="entry name" value="MAP65_ASE1"/>
    <property type="match status" value="1"/>
</dbReference>
<keyword evidence="3" id="KW-1185">Reference proteome</keyword>
<comment type="caution">
    <text evidence="2">The sequence shown here is derived from an EMBL/GenBank/DDBJ whole genome shotgun (WGS) entry which is preliminary data.</text>
</comment>
<feature type="compositionally biased region" description="Polar residues" evidence="1">
    <location>
        <begin position="447"/>
        <end position="458"/>
    </location>
</feature>
<dbReference type="InterPro" id="IPR007145">
    <property type="entry name" value="MAP65_Ase1_PRC1"/>
</dbReference>
<dbReference type="GO" id="GO:0008017">
    <property type="term" value="F:microtubule binding"/>
    <property type="evidence" value="ECO:0007669"/>
    <property type="project" value="InterPro"/>
</dbReference>
<dbReference type="Proteomes" id="UP001210925">
    <property type="component" value="Unassembled WGS sequence"/>
</dbReference>